<dbReference type="EMBL" id="QRDW01000001">
    <property type="protein sequence ID" value="RED54214.1"/>
    <property type="molecule type" value="Genomic_DNA"/>
</dbReference>
<evidence type="ECO:0000313" key="6">
    <source>
        <dbReference type="Proteomes" id="UP000256845"/>
    </source>
</evidence>
<dbReference type="GO" id="GO:0046872">
    <property type="term" value="F:metal ion binding"/>
    <property type="evidence" value="ECO:0007669"/>
    <property type="project" value="UniProtKB-KW"/>
</dbReference>
<dbReference type="InterPro" id="IPR005000">
    <property type="entry name" value="Aldolase/citrate-lyase_domain"/>
</dbReference>
<accession>A0A3D9HXJ3</accession>
<keyword evidence="6" id="KW-1185">Reference proteome</keyword>
<dbReference type="PANTHER" id="PTHR30502:SF0">
    <property type="entry name" value="PHOSPHOENOLPYRUVATE CARBOXYLASE FAMILY PROTEIN"/>
    <property type="match status" value="1"/>
</dbReference>
<evidence type="ECO:0000313" key="5">
    <source>
        <dbReference type="EMBL" id="RED54214.1"/>
    </source>
</evidence>
<dbReference type="InterPro" id="IPR050251">
    <property type="entry name" value="HpcH-HpaI_aldolase"/>
</dbReference>
<dbReference type="Gene3D" id="3.20.20.60">
    <property type="entry name" value="Phosphoenolpyruvate-binding domains"/>
    <property type="match status" value="1"/>
</dbReference>
<proteinExistence type="inferred from homology"/>
<feature type="domain" description="HpcH/HpaI aldolase/citrate lyase" evidence="4">
    <location>
        <begin position="17"/>
        <end position="240"/>
    </location>
</feature>
<keyword evidence="2" id="KW-0479">Metal-binding</keyword>
<dbReference type="GO" id="GO:0016832">
    <property type="term" value="F:aldehyde-lyase activity"/>
    <property type="evidence" value="ECO:0007669"/>
    <property type="project" value="TreeGrafter"/>
</dbReference>
<dbReference type="AlphaFoldDB" id="A0A3D9HXJ3"/>
<dbReference type="GO" id="GO:0005737">
    <property type="term" value="C:cytoplasm"/>
    <property type="evidence" value="ECO:0007669"/>
    <property type="project" value="TreeGrafter"/>
</dbReference>
<dbReference type="SUPFAM" id="SSF51621">
    <property type="entry name" value="Phosphoenolpyruvate/pyruvate domain"/>
    <property type="match status" value="1"/>
</dbReference>
<gene>
    <name evidence="5" type="ORF">DFP90_1011017</name>
</gene>
<dbReference type="OrthoDB" id="9802624at2"/>
<dbReference type="InterPro" id="IPR040442">
    <property type="entry name" value="Pyrv_kinase-like_dom_sf"/>
</dbReference>
<evidence type="ECO:0000256" key="3">
    <source>
        <dbReference type="ARBA" id="ARBA00023239"/>
    </source>
</evidence>
<dbReference type="RefSeq" id="WP_115935282.1">
    <property type="nucleotide sequence ID" value="NZ_QRDW01000001.1"/>
</dbReference>
<keyword evidence="3" id="KW-0456">Lyase</keyword>
<protein>
    <submittedName>
        <fullName evidence="5">4-hydroxy-2-oxoheptanedioate aldolase</fullName>
    </submittedName>
</protein>
<reference evidence="5 6" key="1">
    <citation type="submission" date="2018-07" db="EMBL/GenBank/DDBJ databases">
        <title>Genomic Encyclopedia of Type Strains, Phase III (KMG-III): the genomes of soil and plant-associated and newly described type strains.</title>
        <authorList>
            <person name="Whitman W."/>
        </authorList>
    </citation>
    <scope>NUCLEOTIDE SEQUENCE [LARGE SCALE GENOMIC DNA]</scope>
    <source>
        <strain evidence="5 6">CECT 8488</strain>
    </source>
</reference>
<dbReference type="InterPro" id="IPR015813">
    <property type="entry name" value="Pyrv/PenolPyrv_kinase-like_dom"/>
</dbReference>
<name>A0A3D9HXJ3_9PROT</name>
<organism evidence="5 6">
    <name type="scientific">Aestuariispira insulae</name>
    <dbReference type="NCBI Taxonomy" id="1461337"/>
    <lineage>
        <taxon>Bacteria</taxon>
        <taxon>Pseudomonadati</taxon>
        <taxon>Pseudomonadota</taxon>
        <taxon>Alphaproteobacteria</taxon>
        <taxon>Rhodospirillales</taxon>
        <taxon>Kiloniellaceae</taxon>
        <taxon>Aestuariispira</taxon>
    </lineage>
</organism>
<evidence type="ECO:0000256" key="1">
    <source>
        <dbReference type="ARBA" id="ARBA00005568"/>
    </source>
</evidence>
<dbReference type="Proteomes" id="UP000256845">
    <property type="component" value="Unassembled WGS sequence"/>
</dbReference>
<evidence type="ECO:0000259" key="4">
    <source>
        <dbReference type="Pfam" id="PF03328"/>
    </source>
</evidence>
<dbReference type="Pfam" id="PF03328">
    <property type="entry name" value="HpcH_HpaI"/>
    <property type="match status" value="1"/>
</dbReference>
<evidence type="ECO:0000256" key="2">
    <source>
        <dbReference type="ARBA" id="ARBA00022723"/>
    </source>
</evidence>
<dbReference type="PANTHER" id="PTHR30502">
    <property type="entry name" value="2-KETO-3-DEOXY-L-RHAMNONATE ALDOLASE"/>
    <property type="match status" value="1"/>
</dbReference>
<comment type="caution">
    <text evidence="5">The sequence shown here is derived from an EMBL/GenBank/DDBJ whole genome shotgun (WGS) entry which is preliminary data.</text>
</comment>
<comment type="similarity">
    <text evidence="1">Belongs to the HpcH/HpaI aldolase family.</text>
</comment>
<sequence>MKANKLLTLLKNGGTGIGLFADIDSSIVAEGLAGLGFDFIFVDQQHGLIGDKDMLGMITAINTTECTPIVRVSSNEPGAIMRALDYGALGVVCPLVNTGEEAARFVEATRYPPEGGRSWGPMRPNIHYGSDYTLEANNQILAIAQIETREAIDNLDDILATPHLDGILVGPNDLGFTYGNWPKAMPDDKQVVEAMKRVAKACAEKGIFAGIHCGDTAMAREMFDWGYRFASVSTDIGYLLKAASETLETLRGGKESLPGY</sequence>